<dbReference type="PANTHER" id="PTHR30137:SF6">
    <property type="entry name" value="LUCIFERASE-LIKE MONOOXYGENASE"/>
    <property type="match status" value="1"/>
</dbReference>
<evidence type="ECO:0000259" key="1">
    <source>
        <dbReference type="Pfam" id="PF00296"/>
    </source>
</evidence>
<evidence type="ECO:0000313" key="2">
    <source>
        <dbReference type="EMBL" id="NKQ52506.1"/>
    </source>
</evidence>
<organism evidence="2 3">
    <name type="scientific">Amycolatopsis acididurans</name>
    <dbReference type="NCBI Taxonomy" id="2724524"/>
    <lineage>
        <taxon>Bacteria</taxon>
        <taxon>Bacillati</taxon>
        <taxon>Actinomycetota</taxon>
        <taxon>Actinomycetes</taxon>
        <taxon>Pseudonocardiales</taxon>
        <taxon>Pseudonocardiaceae</taxon>
        <taxon>Amycolatopsis</taxon>
    </lineage>
</organism>
<dbReference type="RefSeq" id="WP_168512370.1">
    <property type="nucleotide sequence ID" value="NZ_JAAXLS010000002.1"/>
</dbReference>
<dbReference type="SUPFAM" id="SSF51679">
    <property type="entry name" value="Bacterial luciferase-like"/>
    <property type="match status" value="1"/>
</dbReference>
<feature type="domain" description="Luciferase-like" evidence="1">
    <location>
        <begin position="17"/>
        <end position="212"/>
    </location>
</feature>
<evidence type="ECO:0000313" key="3">
    <source>
        <dbReference type="Proteomes" id="UP000715441"/>
    </source>
</evidence>
<gene>
    <name evidence="2" type="ORF">HFP15_06400</name>
</gene>
<dbReference type="InterPro" id="IPR011251">
    <property type="entry name" value="Luciferase-like_dom"/>
</dbReference>
<reference evidence="2 3" key="1">
    <citation type="submission" date="2020-04" db="EMBL/GenBank/DDBJ databases">
        <title>Novel species.</title>
        <authorList>
            <person name="Teo W.F.A."/>
            <person name="Lipun K."/>
            <person name="Srisuk N."/>
            <person name="Duangmal K."/>
        </authorList>
    </citation>
    <scope>NUCLEOTIDE SEQUENCE [LARGE SCALE GENOMIC DNA]</scope>
    <source>
        <strain evidence="2 3">K13G38</strain>
    </source>
</reference>
<dbReference type="EMBL" id="JAAXLS010000002">
    <property type="protein sequence ID" value="NKQ52506.1"/>
    <property type="molecule type" value="Genomic_DNA"/>
</dbReference>
<proteinExistence type="predicted"/>
<dbReference type="InterPro" id="IPR036661">
    <property type="entry name" value="Luciferase-like_sf"/>
</dbReference>
<sequence>MRLGATLAYLSPAPPFSIATRAKRLADAGFESLWIPQVIGRGFLVPDPFVTLAVAATATEDVELGTATVQVPLHHPADLAHRILSLSAVCGDRLTLGVSPGSTDADYAAFERDYAARFRTFDRNLARLRVLLAQGRDEHADLAPAAFTNRRLPLLLGSWGAKVERAAREFDGWLASAVRRTSEEIIDAHERYRAAGGRRAIVCAIRVSTEDDLGPVGEQLHRYAEAGFDDAVVLIEPGGPAPERVRALLPR</sequence>
<dbReference type="InterPro" id="IPR050766">
    <property type="entry name" value="Bact_Lucif_Oxidored"/>
</dbReference>
<dbReference type="Gene3D" id="3.20.20.30">
    <property type="entry name" value="Luciferase-like domain"/>
    <property type="match status" value="1"/>
</dbReference>
<accession>A0ABX1IYC7</accession>
<protein>
    <submittedName>
        <fullName evidence="2">LLM class flavin-dependent oxidoreductase</fullName>
    </submittedName>
</protein>
<name>A0ABX1IYC7_9PSEU</name>
<comment type="caution">
    <text evidence="2">The sequence shown here is derived from an EMBL/GenBank/DDBJ whole genome shotgun (WGS) entry which is preliminary data.</text>
</comment>
<dbReference type="Proteomes" id="UP000715441">
    <property type="component" value="Unassembled WGS sequence"/>
</dbReference>
<dbReference type="PANTHER" id="PTHR30137">
    <property type="entry name" value="LUCIFERASE-LIKE MONOOXYGENASE"/>
    <property type="match status" value="1"/>
</dbReference>
<dbReference type="Pfam" id="PF00296">
    <property type="entry name" value="Bac_luciferase"/>
    <property type="match status" value="1"/>
</dbReference>
<keyword evidence="3" id="KW-1185">Reference proteome</keyword>